<dbReference type="RefSeq" id="WP_171719674.1">
    <property type="nucleotide sequence ID" value="NZ_WHOB01000073.1"/>
</dbReference>
<comment type="caution">
    <text evidence="1">The sequence shown here is derived from an EMBL/GenBank/DDBJ whole genome shotgun (WGS) entry which is preliminary data.</text>
</comment>
<dbReference type="Proteomes" id="UP000596857">
    <property type="component" value="Unassembled WGS sequence"/>
</dbReference>
<name>A0ABX1YQZ0_9BACL</name>
<dbReference type="EMBL" id="WHOB01000073">
    <property type="protein sequence ID" value="NOU82306.1"/>
    <property type="molecule type" value="Genomic_DNA"/>
</dbReference>
<reference evidence="1 2" key="1">
    <citation type="submission" date="2019-10" db="EMBL/GenBank/DDBJ databases">
        <title>Description of Paenibacillus terricola sp. nov.</title>
        <authorList>
            <person name="Carlier A."/>
            <person name="Qi S."/>
        </authorList>
    </citation>
    <scope>NUCLEOTIDE SEQUENCE [LARGE SCALE GENOMIC DNA]</scope>
    <source>
        <strain evidence="1 2">LMG 31459</strain>
    </source>
</reference>
<sequence length="136" mass="15914">MKLLKTNCEIRVFREIEKSFGKKLMFVYKYITEIVLLNQTERAVQFKFITTVDRFIFLNCTNVFEGKPRVSSRTLFIPTSAILSESNELLEIKDWLVKKEKLTSFAVCSERGALEYQIVTEELLLSKYPSLRSIKT</sequence>
<accession>A0ABX1YQZ0</accession>
<organism evidence="1 2">
    <name type="scientific">Paenibacillus phytohabitans</name>
    <dbReference type="NCBI Taxonomy" id="2654978"/>
    <lineage>
        <taxon>Bacteria</taxon>
        <taxon>Bacillati</taxon>
        <taxon>Bacillota</taxon>
        <taxon>Bacilli</taxon>
        <taxon>Bacillales</taxon>
        <taxon>Paenibacillaceae</taxon>
        <taxon>Paenibacillus</taxon>
    </lineage>
</organism>
<protein>
    <submittedName>
        <fullName evidence="1">Uncharacterized protein</fullName>
    </submittedName>
</protein>
<gene>
    <name evidence="1" type="ORF">GC101_25905</name>
</gene>
<evidence type="ECO:0000313" key="2">
    <source>
        <dbReference type="Proteomes" id="UP000596857"/>
    </source>
</evidence>
<keyword evidence="2" id="KW-1185">Reference proteome</keyword>
<evidence type="ECO:0000313" key="1">
    <source>
        <dbReference type="EMBL" id="NOU82306.1"/>
    </source>
</evidence>
<proteinExistence type="predicted"/>